<feature type="region of interest" description="Disordered" evidence="1">
    <location>
        <begin position="444"/>
        <end position="474"/>
    </location>
</feature>
<keyword evidence="3" id="KW-1185">Reference proteome</keyword>
<proteinExistence type="predicted"/>
<feature type="region of interest" description="Disordered" evidence="1">
    <location>
        <begin position="373"/>
        <end position="432"/>
    </location>
</feature>
<dbReference type="AlphaFoldDB" id="A0A2J6SDG9"/>
<dbReference type="SUPFAM" id="SSF53474">
    <property type="entry name" value="alpha/beta-Hydrolases"/>
    <property type="match status" value="1"/>
</dbReference>
<protein>
    <recommendedName>
        <fullName evidence="4">DUF676 domain-containing protein</fullName>
    </recommendedName>
</protein>
<evidence type="ECO:0000313" key="2">
    <source>
        <dbReference type="EMBL" id="PMD48806.1"/>
    </source>
</evidence>
<dbReference type="STRING" id="1149755.A0A2J6SDG9"/>
<dbReference type="PANTHER" id="PTHR47842:SF2">
    <property type="entry name" value="DUF676 DOMAIN-CONTAINING PROTEIN"/>
    <property type="match status" value="1"/>
</dbReference>
<dbReference type="EMBL" id="KZ613937">
    <property type="protein sequence ID" value="PMD48806.1"/>
    <property type="molecule type" value="Genomic_DNA"/>
</dbReference>
<reference evidence="2 3" key="1">
    <citation type="submission" date="2016-04" db="EMBL/GenBank/DDBJ databases">
        <title>A degradative enzymes factory behind the ericoid mycorrhizal symbiosis.</title>
        <authorList>
            <consortium name="DOE Joint Genome Institute"/>
            <person name="Martino E."/>
            <person name="Morin E."/>
            <person name="Grelet G."/>
            <person name="Kuo A."/>
            <person name="Kohler A."/>
            <person name="Daghino S."/>
            <person name="Barry K."/>
            <person name="Choi C."/>
            <person name="Cichocki N."/>
            <person name="Clum A."/>
            <person name="Copeland A."/>
            <person name="Hainaut M."/>
            <person name="Haridas S."/>
            <person name="Labutti K."/>
            <person name="Lindquist E."/>
            <person name="Lipzen A."/>
            <person name="Khouja H.-R."/>
            <person name="Murat C."/>
            <person name="Ohm R."/>
            <person name="Olson A."/>
            <person name="Spatafora J."/>
            <person name="Veneault-Fourrey C."/>
            <person name="Henrissat B."/>
            <person name="Grigoriev I."/>
            <person name="Martin F."/>
            <person name="Perotto S."/>
        </authorList>
    </citation>
    <scope>NUCLEOTIDE SEQUENCE [LARGE SCALE GENOMIC DNA]</scope>
    <source>
        <strain evidence="2 3">F</strain>
    </source>
</reference>
<evidence type="ECO:0000256" key="1">
    <source>
        <dbReference type="SAM" id="MobiDB-lite"/>
    </source>
</evidence>
<dbReference type="Gene3D" id="3.40.50.1820">
    <property type="entry name" value="alpha/beta hydrolase"/>
    <property type="match status" value="1"/>
</dbReference>
<gene>
    <name evidence="2" type="ORF">L207DRAFT_477479</name>
</gene>
<dbReference type="Proteomes" id="UP000235786">
    <property type="component" value="Unassembled WGS sequence"/>
</dbReference>
<accession>A0A2J6SDG9</accession>
<name>A0A2J6SDG9_HYAVF</name>
<evidence type="ECO:0000313" key="3">
    <source>
        <dbReference type="Proteomes" id="UP000235786"/>
    </source>
</evidence>
<evidence type="ECO:0008006" key="4">
    <source>
        <dbReference type="Google" id="ProtNLM"/>
    </source>
</evidence>
<dbReference type="PANTHER" id="PTHR47842">
    <property type="entry name" value="EXPRESSED PROTEIN"/>
    <property type="match status" value="1"/>
</dbReference>
<organism evidence="2 3">
    <name type="scientific">Hyaloscypha variabilis (strain UAMH 11265 / GT02V1 / F)</name>
    <name type="common">Meliniomyces variabilis</name>
    <dbReference type="NCBI Taxonomy" id="1149755"/>
    <lineage>
        <taxon>Eukaryota</taxon>
        <taxon>Fungi</taxon>
        <taxon>Dikarya</taxon>
        <taxon>Ascomycota</taxon>
        <taxon>Pezizomycotina</taxon>
        <taxon>Leotiomycetes</taxon>
        <taxon>Helotiales</taxon>
        <taxon>Hyaloscyphaceae</taxon>
        <taxon>Hyaloscypha</taxon>
        <taxon>Hyaloscypha variabilis</taxon>
    </lineage>
</organism>
<sequence>MIKTLLLCFIHGFKGDEETFFQFPEDLKNAVSEKNSELNVQTRVYPKYETRGDLAACVETFREWLQDQVTDLERDAATPSAILDPSVSVILVAHSMGGFVAADTLFSVLDQTPISSDPKQKLMFPLIQGVMAFDTPYNGLSRSMFAYGAFSQYQNISSMWNVLSSVSTSLPALIGSAGSASASSSAATAAASSAQVATTQKTSWKRWQLLAARTGTIGAIAAGGVAAYMHREAIMNSLIGEGFAWMAGHLKFVGALMKQTQLTTRLERLSQVEGVGLVNVYTSLGENGYWNGGYFVPKRTFCAIPTGKEQSRLFIEQPNPKAKDEIEAHCSMFRPEKNEGYKEMLERSIGFVLEWVKNDPRKVVDEYKPSREQLTRSKSESQLWDDDGLVKNAEGTEEGEKGEAEDEDQLKAILKSHEMPQPEDGGVDDEELKMALQVPLPADVEVAQNGELEQATQVPLPVNGEGSKEGKEET</sequence>
<dbReference type="OrthoDB" id="442243at2759"/>
<dbReference type="InterPro" id="IPR029058">
    <property type="entry name" value="AB_hydrolase_fold"/>
</dbReference>